<feature type="region of interest" description="Disordered" evidence="1">
    <location>
        <begin position="1"/>
        <end position="21"/>
    </location>
</feature>
<accession>A0A1U7LST0</accession>
<name>A0A1U7LST0_NEOID</name>
<dbReference type="AlphaFoldDB" id="A0A1U7LST0"/>
<feature type="compositionally biased region" description="Basic residues" evidence="1">
    <location>
        <begin position="1"/>
        <end position="10"/>
    </location>
</feature>
<organism evidence="2 3">
    <name type="scientific">Neolecta irregularis (strain DAH-3)</name>
    <dbReference type="NCBI Taxonomy" id="1198029"/>
    <lineage>
        <taxon>Eukaryota</taxon>
        <taxon>Fungi</taxon>
        <taxon>Dikarya</taxon>
        <taxon>Ascomycota</taxon>
        <taxon>Taphrinomycotina</taxon>
        <taxon>Neolectales</taxon>
        <taxon>Neolectaceae</taxon>
        <taxon>Neolecta</taxon>
    </lineage>
</organism>
<dbReference type="Proteomes" id="UP000186594">
    <property type="component" value="Unassembled WGS sequence"/>
</dbReference>
<comment type="caution">
    <text evidence="2">The sequence shown here is derived from an EMBL/GenBank/DDBJ whole genome shotgun (WGS) entry which is preliminary data.</text>
</comment>
<sequence>MSTMKRKRGRPAGIFGLNTGVGPMTNKGQTVAIISSRNLRTQNKPVDYSHRDFIRKIKALEREVETPKIMNQAPKPKVPKGISPYRRYTQEEDMLLFERRENNESFEKISKEYFPKRSPAALAKRFQKLKQCFENDEEIPYFEKRENTQNMNIELIPSPEQHKQIISAERCFDESQLEERYKASPSTNHSICVQNSTNALELGNEIVITEYDRENIMNFIRRKVDWGIIRDVISPLAETSALKKAYFDSFSTTGEIQV</sequence>
<keyword evidence="3" id="KW-1185">Reference proteome</keyword>
<protein>
    <recommendedName>
        <fullName evidence="4">Myb-like domain-containing protein</fullName>
    </recommendedName>
</protein>
<evidence type="ECO:0008006" key="4">
    <source>
        <dbReference type="Google" id="ProtNLM"/>
    </source>
</evidence>
<dbReference type="InterPro" id="IPR001005">
    <property type="entry name" value="SANT/Myb"/>
</dbReference>
<gene>
    <name evidence="2" type="ORF">NEOLI_004967</name>
</gene>
<evidence type="ECO:0000313" key="2">
    <source>
        <dbReference type="EMBL" id="OLL25704.1"/>
    </source>
</evidence>
<dbReference type="EMBL" id="LXFE01000331">
    <property type="protein sequence ID" value="OLL25704.1"/>
    <property type="molecule type" value="Genomic_DNA"/>
</dbReference>
<evidence type="ECO:0000256" key="1">
    <source>
        <dbReference type="SAM" id="MobiDB-lite"/>
    </source>
</evidence>
<proteinExistence type="predicted"/>
<evidence type="ECO:0000313" key="3">
    <source>
        <dbReference type="Proteomes" id="UP000186594"/>
    </source>
</evidence>
<dbReference type="CDD" id="cd00167">
    <property type="entry name" value="SANT"/>
    <property type="match status" value="1"/>
</dbReference>
<reference evidence="2 3" key="1">
    <citation type="submission" date="2016-04" db="EMBL/GenBank/DDBJ databases">
        <title>Evolutionary innovation and constraint leading to complex multicellularity in the Ascomycota.</title>
        <authorList>
            <person name="Cisse O."/>
            <person name="Nguyen A."/>
            <person name="Hewitt D.A."/>
            <person name="Jedd G."/>
            <person name="Stajich J.E."/>
        </authorList>
    </citation>
    <scope>NUCLEOTIDE SEQUENCE [LARGE SCALE GENOMIC DNA]</scope>
    <source>
        <strain evidence="2 3">DAH-3</strain>
    </source>
</reference>